<organism evidence="1 2">
    <name type="scientific">Myotis brandtii</name>
    <name type="common">Brandt's bat</name>
    <dbReference type="NCBI Taxonomy" id="109478"/>
    <lineage>
        <taxon>Eukaryota</taxon>
        <taxon>Metazoa</taxon>
        <taxon>Chordata</taxon>
        <taxon>Craniata</taxon>
        <taxon>Vertebrata</taxon>
        <taxon>Euteleostomi</taxon>
        <taxon>Mammalia</taxon>
        <taxon>Eutheria</taxon>
        <taxon>Laurasiatheria</taxon>
        <taxon>Chiroptera</taxon>
        <taxon>Yangochiroptera</taxon>
        <taxon>Vespertilionidae</taxon>
        <taxon>Myotis</taxon>
    </lineage>
</organism>
<gene>
    <name evidence="1" type="ORF">D623_10011806</name>
</gene>
<accession>S7NR52</accession>
<proteinExistence type="predicted"/>
<sequence>MPGVGCVPKLLASAGEGGRDNTYQTFSFAAALGGNIPARGSRKAEGKTLGGDKVKRRSWAGSEFQGALEAGILASVRLCEGRSSGRRISFPMPLSDRDPRAFPAHVLAVEEENGSG</sequence>
<dbReference type="Proteomes" id="UP000052978">
    <property type="component" value="Unassembled WGS sequence"/>
</dbReference>
<protein>
    <submittedName>
        <fullName evidence="1">Uncharacterized protein</fullName>
    </submittedName>
</protein>
<name>S7NR52_MYOBR</name>
<keyword evidence="2" id="KW-1185">Reference proteome</keyword>
<reference evidence="1 2" key="1">
    <citation type="journal article" date="2013" name="Nat. Commun.">
        <title>Genome analysis reveals insights into physiology and longevity of the Brandt's bat Myotis brandtii.</title>
        <authorList>
            <person name="Seim I."/>
            <person name="Fang X."/>
            <person name="Xiong Z."/>
            <person name="Lobanov A.V."/>
            <person name="Huang Z."/>
            <person name="Ma S."/>
            <person name="Feng Y."/>
            <person name="Turanov A.A."/>
            <person name="Zhu Y."/>
            <person name="Lenz T.L."/>
            <person name="Gerashchenko M.V."/>
            <person name="Fan D."/>
            <person name="Hee Yim S."/>
            <person name="Yao X."/>
            <person name="Jordan D."/>
            <person name="Xiong Y."/>
            <person name="Ma Y."/>
            <person name="Lyapunov A.N."/>
            <person name="Chen G."/>
            <person name="Kulakova O.I."/>
            <person name="Sun Y."/>
            <person name="Lee S.G."/>
            <person name="Bronson R.T."/>
            <person name="Moskalev A.A."/>
            <person name="Sunyaev S.R."/>
            <person name="Zhang G."/>
            <person name="Krogh A."/>
            <person name="Wang J."/>
            <person name="Gladyshev V.N."/>
        </authorList>
    </citation>
    <scope>NUCLEOTIDE SEQUENCE [LARGE SCALE GENOMIC DNA]</scope>
</reference>
<evidence type="ECO:0000313" key="1">
    <source>
        <dbReference type="EMBL" id="EPQ19190.1"/>
    </source>
</evidence>
<evidence type="ECO:0000313" key="2">
    <source>
        <dbReference type="Proteomes" id="UP000052978"/>
    </source>
</evidence>
<dbReference type="AlphaFoldDB" id="S7NR52"/>
<dbReference type="EMBL" id="KE164610">
    <property type="protein sequence ID" value="EPQ19190.1"/>
    <property type="molecule type" value="Genomic_DNA"/>
</dbReference>